<feature type="chain" id="PRO_5011769601" evidence="1">
    <location>
        <begin position="21"/>
        <end position="561"/>
    </location>
</feature>
<proteinExistence type="predicted"/>
<dbReference type="STRING" id="265719.SAMN04488509_101932"/>
<dbReference type="AlphaFoldDB" id="A0A1G6TAC3"/>
<dbReference type="Gene3D" id="2.60.40.1120">
    <property type="entry name" value="Carboxypeptidase-like, regulatory domain"/>
    <property type="match status" value="1"/>
</dbReference>
<keyword evidence="2" id="KW-0645">Protease</keyword>
<protein>
    <submittedName>
        <fullName evidence="2">Carboxypeptidase regulatory-like domain-containing protein</fullName>
    </submittedName>
</protein>
<gene>
    <name evidence="2" type="ORF">SAMN04488509_101932</name>
</gene>
<dbReference type="InterPro" id="IPR008969">
    <property type="entry name" value="CarboxyPept-like_regulatory"/>
</dbReference>
<name>A0A1G6TAC3_9GAMM</name>
<evidence type="ECO:0000313" key="2">
    <source>
        <dbReference type="EMBL" id="SDD25275.1"/>
    </source>
</evidence>
<dbReference type="GO" id="GO:0004180">
    <property type="term" value="F:carboxypeptidase activity"/>
    <property type="evidence" value="ECO:0007669"/>
    <property type="project" value="UniProtKB-KW"/>
</dbReference>
<evidence type="ECO:0000256" key="1">
    <source>
        <dbReference type="SAM" id="SignalP"/>
    </source>
</evidence>
<keyword evidence="1" id="KW-0732">Signal</keyword>
<dbReference type="SUPFAM" id="SSF49464">
    <property type="entry name" value="Carboxypeptidase regulatory domain-like"/>
    <property type="match status" value="1"/>
</dbReference>
<feature type="signal peptide" evidence="1">
    <location>
        <begin position="1"/>
        <end position="20"/>
    </location>
</feature>
<dbReference type="RefSeq" id="WP_245679950.1">
    <property type="nucleotide sequence ID" value="NZ_FNAG01000001.1"/>
</dbReference>
<reference evidence="2 3" key="1">
    <citation type="submission" date="2016-10" db="EMBL/GenBank/DDBJ databases">
        <authorList>
            <person name="de Groot N.N."/>
        </authorList>
    </citation>
    <scope>NUCLEOTIDE SEQUENCE [LARGE SCALE GENOMIC DNA]</scope>
    <source>
        <strain evidence="2 3">DSM 16957</strain>
    </source>
</reference>
<organism evidence="2 3">
    <name type="scientific">Aquimonas voraii</name>
    <dbReference type="NCBI Taxonomy" id="265719"/>
    <lineage>
        <taxon>Bacteria</taxon>
        <taxon>Pseudomonadati</taxon>
        <taxon>Pseudomonadota</taxon>
        <taxon>Gammaproteobacteria</taxon>
        <taxon>Lysobacterales</taxon>
        <taxon>Lysobacteraceae</taxon>
        <taxon>Aquimonas</taxon>
    </lineage>
</organism>
<dbReference type="EMBL" id="FNAG01000001">
    <property type="protein sequence ID" value="SDD25275.1"/>
    <property type="molecule type" value="Genomic_DNA"/>
</dbReference>
<sequence length="561" mass="60540">MKRFLMLAGFALLLPACVHANDFHRVLTETQLEMRRSETLSDAARSTGSDALLDRFAALEDAVKGDPVLLEKTQRLHALARFQLIHGGRIGTLDLPPPVPTYRQPGAAGESCDSPLPLNTGEALELQMQPGESLWIRVQGSTEKAVGVTTRGSRLDTRLSAWPDCRELVADPIASADDSIGLQAELTLPTDKQTFWLVRLDNLGDQSGTVILGGVDFSLVQGSVTRSTGGTPVSNATVGMFRVVDGQYWIEGTTQVDAQGRYLIGYQQSGAYAFRTGNVWPTDPLGHEAWRDTPCASRFENSMFDCTLGQAQPTQIALNGGSATLDFALDSLGEVTGLVTDVATGAPLASTHIRLGINQHPDLGASTFTDATGRFRIGLTSGVDSYLIAEAMGYRSQLYNGIDCPQQSCNLSSGTPVRNNPASPVLRADFALSPAPRLDVEVRIGGALAPQSEFFTLTLFDPAGTAVYAHSFYGSRFSLEDLAAGSYRVRIESNRAYSQLHGFYPDSADTFRKAHSELKECPCRSASVTPRSTSGRSSSWCGDRSRVAARWLWRSGSTRTC</sequence>
<evidence type="ECO:0000313" key="3">
    <source>
        <dbReference type="Proteomes" id="UP000199603"/>
    </source>
</evidence>
<dbReference type="Proteomes" id="UP000199603">
    <property type="component" value="Unassembled WGS sequence"/>
</dbReference>
<keyword evidence="3" id="KW-1185">Reference proteome</keyword>
<keyword evidence="2" id="KW-0378">Hydrolase</keyword>
<keyword evidence="2" id="KW-0121">Carboxypeptidase</keyword>
<accession>A0A1G6TAC3</accession>